<sequence length="207" mass="22685">MCFGRRDLRADPSHDPIRDAFPPDVEHEVVADVRNEGRLDLMRPGDRLDGPPYEQGVIPSYEGHDRHIPGRGPADLRDEHIEVGPEALAAERMDVATAMLDDSVREEQEISTGWRWNAGGTCTEPLDDRLWHALTAHAVASLAGRRISFRGGADRWLVPTHPGPGGSTVEEIELVAFPPTRGADRGYYPEGGAPHDRDISGTGASTW</sequence>
<feature type="region of interest" description="Disordered" evidence="1">
    <location>
        <begin position="184"/>
        <end position="207"/>
    </location>
</feature>
<feature type="region of interest" description="Disordered" evidence="1">
    <location>
        <begin position="1"/>
        <end position="21"/>
    </location>
</feature>
<comment type="caution">
    <text evidence="2">The sequence shown here is derived from an EMBL/GenBank/DDBJ whole genome shotgun (WGS) entry which is preliminary data.</text>
</comment>
<reference evidence="2 3" key="1">
    <citation type="submission" date="2020-08" db="EMBL/GenBank/DDBJ databases">
        <title>Genomic Encyclopedia of Type Strains, Phase IV (KMG-IV): sequencing the most valuable type-strain genomes for metagenomic binning, comparative biology and taxonomic classification.</title>
        <authorList>
            <person name="Goeker M."/>
        </authorList>
    </citation>
    <scope>NUCLEOTIDE SEQUENCE [LARGE SCALE GENOMIC DNA]</scope>
    <source>
        <strain evidence="2 3">DSM 5686</strain>
    </source>
</reference>
<dbReference type="GeneID" id="96602735"/>
<evidence type="ECO:0000256" key="1">
    <source>
        <dbReference type="SAM" id="MobiDB-lite"/>
    </source>
</evidence>
<dbReference type="Proteomes" id="UP000565455">
    <property type="component" value="Unassembled WGS sequence"/>
</dbReference>
<evidence type="ECO:0000313" key="2">
    <source>
        <dbReference type="EMBL" id="MBA9061612.1"/>
    </source>
</evidence>
<dbReference type="RefSeq" id="WP_182591463.1">
    <property type="nucleotide sequence ID" value="NZ_JACJIM010000001.1"/>
</dbReference>
<organism evidence="2 3">
    <name type="scientific">Methylobacterium fujisawaense</name>
    <dbReference type="NCBI Taxonomy" id="107400"/>
    <lineage>
        <taxon>Bacteria</taxon>
        <taxon>Pseudomonadati</taxon>
        <taxon>Pseudomonadota</taxon>
        <taxon>Alphaproteobacteria</taxon>
        <taxon>Hyphomicrobiales</taxon>
        <taxon>Methylobacteriaceae</taxon>
        <taxon>Methylobacterium</taxon>
    </lineage>
</organism>
<accession>A0ABR6D6A2</accession>
<name>A0ABR6D6A2_9HYPH</name>
<feature type="compositionally biased region" description="Basic and acidic residues" evidence="1">
    <location>
        <begin position="1"/>
        <end position="18"/>
    </location>
</feature>
<dbReference type="EMBL" id="JACJIM010000001">
    <property type="protein sequence ID" value="MBA9061612.1"/>
    <property type="molecule type" value="Genomic_DNA"/>
</dbReference>
<gene>
    <name evidence="2" type="ORF">GGQ91_000973</name>
</gene>
<keyword evidence="3" id="KW-1185">Reference proteome</keyword>
<proteinExistence type="predicted"/>
<protein>
    <submittedName>
        <fullName evidence="2">Uncharacterized protein</fullName>
    </submittedName>
</protein>
<evidence type="ECO:0000313" key="3">
    <source>
        <dbReference type="Proteomes" id="UP000565455"/>
    </source>
</evidence>